<sequence>MARLSRSAFICFSIDSWIEGGGSMLRNSTRATRRPHRPVASSSTPRSCALIESREVSVCSRVMPPTTLRSVVVVNCSTPTM</sequence>
<dbReference type="AlphaFoldDB" id="A0A0U1DE84"/>
<accession>A0A0U1DE84</accession>
<evidence type="ECO:0000313" key="1">
    <source>
        <dbReference type="EMBL" id="CQD14365.1"/>
    </source>
</evidence>
<name>A0A0U1DE84_9MYCO</name>
<dbReference type="Proteomes" id="UP000182227">
    <property type="component" value="Unassembled WGS sequence"/>
</dbReference>
<gene>
    <name evidence="1" type="ORF">BN970_02918</name>
</gene>
<reference evidence="1 2" key="1">
    <citation type="submission" date="2015-03" db="EMBL/GenBank/DDBJ databases">
        <authorList>
            <person name="Murphy D."/>
        </authorList>
    </citation>
    <scope>NUCLEOTIDE SEQUENCE [LARGE SCALE GENOMIC DNA]</scope>
    <source>
        <strain evidence="1 2">D16</strain>
    </source>
</reference>
<protein>
    <submittedName>
        <fullName evidence="1">Uncharacterized protein</fullName>
    </submittedName>
</protein>
<proteinExistence type="predicted"/>
<dbReference type="EMBL" id="CTEF01000002">
    <property type="protein sequence ID" value="CQD14365.1"/>
    <property type="molecule type" value="Genomic_DNA"/>
</dbReference>
<organism evidence="1 2">
    <name type="scientific">Mycolicibacterium conceptionense</name>
    <dbReference type="NCBI Taxonomy" id="451644"/>
    <lineage>
        <taxon>Bacteria</taxon>
        <taxon>Bacillati</taxon>
        <taxon>Actinomycetota</taxon>
        <taxon>Actinomycetes</taxon>
        <taxon>Mycobacteriales</taxon>
        <taxon>Mycobacteriaceae</taxon>
        <taxon>Mycolicibacterium</taxon>
    </lineage>
</organism>
<evidence type="ECO:0000313" key="2">
    <source>
        <dbReference type="Proteomes" id="UP000182227"/>
    </source>
</evidence>